<dbReference type="GO" id="GO:0005886">
    <property type="term" value="C:plasma membrane"/>
    <property type="evidence" value="ECO:0007669"/>
    <property type="project" value="TreeGrafter"/>
</dbReference>
<keyword evidence="4 8" id="KW-0812">Transmembrane</keyword>
<organism evidence="9 10">
    <name type="scientific">Arachnia propionica</name>
    <dbReference type="NCBI Taxonomy" id="1750"/>
    <lineage>
        <taxon>Bacteria</taxon>
        <taxon>Bacillati</taxon>
        <taxon>Actinomycetota</taxon>
        <taxon>Actinomycetes</taxon>
        <taxon>Propionibacteriales</taxon>
        <taxon>Propionibacteriaceae</taxon>
        <taxon>Arachnia</taxon>
    </lineage>
</organism>
<dbReference type="RefSeq" id="WP_124843426.1">
    <property type="nucleotide sequence ID" value="NZ_RQZG01000004.1"/>
</dbReference>
<dbReference type="OrthoDB" id="9809167at2"/>
<feature type="transmembrane region" description="Helical" evidence="8">
    <location>
        <begin position="59"/>
        <end position="82"/>
    </location>
</feature>
<feature type="transmembrane region" description="Helical" evidence="8">
    <location>
        <begin position="364"/>
        <end position="385"/>
    </location>
</feature>
<comment type="similarity">
    <text evidence="2 7">Belongs to the purine-cytosine permease (2.A.39) family.</text>
</comment>
<dbReference type="Pfam" id="PF02133">
    <property type="entry name" value="Transp_cyt_pur"/>
    <property type="match status" value="1"/>
</dbReference>
<protein>
    <submittedName>
        <fullName evidence="9">Allantoin permease</fullName>
    </submittedName>
</protein>
<name>A0A3P1T9L4_9ACTN</name>
<evidence type="ECO:0000256" key="6">
    <source>
        <dbReference type="ARBA" id="ARBA00023136"/>
    </source>
</evidence>
<proteinExistence type="inferred from homology"/>
<feature type="transmembrane region" description="Helical" evidence="8">
    <location>
        <begin position="337"/>
        <end position="358"/>
    </location>
</feature>
<comment type="subcellular location">
    <subcellularLocation>
        <location evidence="1">Membrane</location>
        <topology evidence="1">Multi-pass membrane protein</topology>
    </subcellularLocation>
</comment>
<dbReference type="Proteomes" id="UP000280819">
    <property type="component" value="Unassembled WGS sequence"/>
</dbReference>
<keyword evidence="6 7" id="KW-0472">Membrane</keyword>
<evidence type="ECO:0000313" key="10">
    <source>
        <dbReference type="Proteomes" id="UP000280819"/>
    </source>
</evidence>
<keyword evidence="3 7" id="KW-0813">Transport</keyword>
<dbReference type="PIRSF" id="PIRSF002744">
    <property type="entry name" value="Pur-cyt_permease"/>
    <property type="match status" value="1"/>
</dbReference>
<feature type="transmembrane region" description="Helical" evidence="8">
    <location>
        <begin position="451"/>
        <end position="472"/>
    </location>
</feature>
<dbReference type="PANTHER" id="PTHR31806">
    <property type="entry name" value="PURINE-CYTOSINE PERMEASE FCY2-RELATED"/>
    <property type="match status" value="1"/>
</dbReference>
<dbReference type="AlphaFoldDB" id="A0A3P1T9L4"/>
<accession>A0A3P1T9L4</accession>
<dbReference type="GO" id="GO:0022857">
    <property type="term" value="F:transmembrane transporter activity"/>
    <property type="evidence" value="ECO:0007669"/>
    <property type="project" value="InterPro"/>
</dbReference>
<feature type="transmembrane region" description="Helical" evidence="8">
    <location>
        <begin position="210"/>
        <end position="232"/>
    </location>
</feature>
<evidence type="ECO:0000256" key="4">
    <source>
        <dbReference type="ARBA" id="ARBA00022692"/>
    </source>
</evidence>
<feature type="transmembrane region" description="Helical" evidence="8">
    <location>
        <begin position="176"/>
        <end position="198"/>
    </location>
</feature>
<evidence type="ECO:0000256" key="3">
    <source>
        <dbReference type="ARBA" id="ARBA00022448"/>
    </source>
</evidence>
<dbReference type="PANTHER" id="PTHR31806:SF1">
    <property type="entry name" value="PURINE-CYTOSINE PERMEASE FCY2-RELATED"/>
    <property type="match status" value="1"/>
</dbReference>
<evidence type="ECO:0000256" key="5">
    <source>
        <dbReference type="ARBA" id="ARBA00022989"/>
    </source>
</evidence>
<evidence type="ECO:0000256" key="8">
    <source>
        <dbReference type="SAM" id="Phobius"/>
    </source>
</evidence>
<keyword evidence="5 8" id="KW-1133">Transmembrane helix</keyword>
<reference evidence="9 10" key="1">
    <citation type="submission" date="2018-11" db="EMBL/GenBank/DDBJ databases">
        <title>Genomes From Bacteria Associated with the Canine Oral Cavity: a Test Case for Automated Genome-Based Taxonomic Assignment.</title>
        <authorList>
            <person name="Coil D.A."/>
            <person name="Jospin G."/>
            <person name="Darling A.E."/>
            <person name="Wallis C."/>
            <person name="Davis I.J."/>
            <person name="Harris S."/>
            <person name="Eisen J.A."/>
            <person name="Holcombe L.J."/>
            <person name="O'Flynn C."/>
        </authorList>
    </citation>
    <scope>NUCLEOTIDE SEQUENCE [LARGE SCALE GENOMIC DNA]</scope>
    <source>
        <strain evidence="9 10">OH887_COT-365</strain>
    </source>
</reference>
<comment type="caution">
    <text evidence="9">The sequence shown here is derived from an EMBL/GenBank/DDBJ whole genome shotgun (WGS) entry which is preliminary data.</text>
</comment>
<gene>
    <name evidence="9" type="ORF">EII34_04655</name>
</gene>
<feature type="transmembrane region" description="Helical" evidence="8">
    <location>
        <begin position="109"/>
        <end position="134"/>
    </location>
</feature>
<dbReference type="Gene3D" id="1.10.4160.10">
    <property type="entry name" value="Hydantoin permease"/>
    <property type="match status" value="1"/>
</dbReference>
<dbReference type="InterPro" id="IPR001248">
    <property type="entry name" value="Pur-cyt_permease"/>
</dbReference>
<feature type="transmembrane region" description="Helical" evidence="8">
    <location>
        <begin position="294"/>
        <end position="317"/>
    </location>
</feature>
<feature type="transmembrane region" description="Helical" evidence="8">
    <location>
        <begin position="146"/>
        <end position="169"/>
    </location>
</feature>
<dbReference type="EMBL" id="RQZG01000004">
    <property type="protein sequence ID" value="RRD05978.1"/>
    <property type="molecule type" value="Genomic_DNA"/>
</dbReference>
<evidence type="ECO:0000256" key="2">
    <source>
        <dbReference type="ARBA" id="ARBA00008974"/>
    </source>
</evidence>
<sequence length="487" mass="51359">MSSQSGTQAGAIELTGIEVVGEAERTARPRQLFLPWFASNISVFGMSYGAWVLGFGISFWQATLVVLIGVVLSFAICGVIALGGKRGSVPTMVMSRAAFGVQGAKAPGIISWLTSIGWETILAITAVLATATVFERLGWVGENKVLLNVIAAGVVAALIVLGAMAGYHIIMRMQSVLTWITGITTIIYVLLVVPHIRWDAIMAIPAGPPAAMIGAMTMVMTGMGLGWVNIAADWARYQSREAKGAAIVGWNTFGGSLGPVVLITFGLMLAGSSAEISEGISNDPVGALAQVLPTWFLIPFLLTAILSLLSGAINGIYSSGLTLLTLGITIPRHRASLIDGLILSAGTVYVVFFAENFIGPFQSFLITLGVPLAAWAGIMMADIALRRKDYDEKALFDGAGRYGAFNWTALGIMAVCCIVGWGFVVNGFAEDAAWNNWQGYLLPLIGGRDGVWAGGNIGVIFALILGFGGYWLSCRGRVAAQEEQPTA</sequence>
<feature type="transmembrane region" description="Helical" evidence="8">
    <location>
        <begin position="253"/>
        <end position="274"/>
    </location>
</feature>
<feature type="transmembrane region" description="Helical" evidence="8">
    <location>
        <begin position="405"/>
        <end position="424"/>
    </location>
</feature>
<dbReference type="InterPro" id="IPR026030">
    <property type="entry name" value="Pur-cyt_permease_Fcy2/21/22"/>
</dbReference>
<evidence type="ECO:0000256" key="7">
    <source>
        <dbReference type="PIRNR" id="PIRNR002744"/>
    </source>
</evidence>
<evidence type="ECO:0000313" key="9">
    <source>
        <dbReference type="EMBL" id="RRD05978.1"/>
    </source>
</evidence>
<feature type="transmembrane region" description="Helical" evidence="8">
    <location>
        <begin position="32"/>
        <end position="53"/>
    </location>
</feature>
<evidence type="ECO:0000256" key="1">
    <source>
        <dbReference type="ARBA" id="ARBA00004141"/>
    </source>
</evidence>